<evidence type="ECO:0000313" key="3">
    <source>
        <dbReference type="Proteomes" id="UP001152622"/>
    </source>
</evidence>
<gene>
    <name evidence="2" type="ORF">SKAU_G00197250</name>
</gene>
<reference evidence="2" key="1">
    <citation type="journal article" date="2023" name="Science">
        <title>Genome structures resolve the early diversification of teleost fishes.</title>
        <authorList>
            <person name="Parey E."/>
            <person name="Louis A."/>
            <person name="Montfort J."/>
            <person name="Bouchez O."/>
            <person name="Roques C."/>
            <person name="Iampietro C."/>
            <person name="Lluch J."/>
            <person name="Castinel A."/>
            <person name="Donnadieu C."/>
            <person name="Desvignes T."/>
            <person name="Floi Bucao C."/>
            <person name="Jouanno E."/>
            <person name="Wen M."/>
            <person name="Mejri S."/>
            <person name="Dirks R."/>
            <person name="Jansen H."/>
            <person name="Henkel C."/>
            <person name="Chen W.J."/>
            <person name="Zahm M."/>
            <person name="Cabau C."/>
            <person name="Klopp C."/>
            <person name="Thompson A.W."/>
            <person name="Robinson-Rechavi M."/>
            <person name="Braasch I."/>
            <person name="Lecointre G."/>
            <person name="Bobe J."/>
            <person name="Postlethwait J.H."/>
            <person name="Berthelot C."/>
            <person name="Roest Crollius H."/>
            <person name="Guiguen Y."/>
        </authorList>
    </citation>
    <scope>NUCLEOTIDE SEQUENCE</scope>
    <source>
        <strain evidence="2">WJC10195</strain>
    </source>
</reference>
<dbReference type="AlphaFoldDB" id="A0A9Q1FEU9"/>
<organism evidence="2 3">
    <name type="scientific">Synaphobranchus kaupii</name>
    <name type="common">Kaup's arrowtooth eel</name>
    <dbReference type="NCBI Taxonomy" id="118154"/>
    <lineage>
        <taxon>Eukaryota</taxon>
        <taxon>Metazoa</taxon>
        <taxon>Chordata</taxon>
        <taxon>Craniata</taxon>
        <taxon>Vertebrata</taxon>
        <taxon>Euteleostomi</taxon>
        <taxon>Actinopterygii</taxon>
        <taxon>Neopterygii</taxon>
        <taxon>Teleostei</taxon>
        <taxon>Anguilliformes</taxon>
        <taxon>Synaphobranchidae</taxon>
        <taxon>Synaphobranchus</taxon>
    </lineage>
</organism>
<accession>A0A9Q1FEU9</accession>
<dbReference type="EMBL" id="JAINUF010000006">
    <property type="protein sequence ID" value="KAJ8356931.1"/>
    <property type="molecule type" value="Genomic_DNA"/>
</dbReference>
<sequence>MSGVHRCSLTTTARHHSSLMRRQTPPPRVFPVMLGSRSVLNAEKPEGSTSLDAMLLSSQVSVIAKTQALRYSCRLCSQQHSYG</sequence>
<proteinExistence type="predicted"/>
<feature type="region of interest" description="Disordered" evidence="1">
    <location>
        <begin position="1"/>
        <end position="30"/>
    </location>
</feature>
<keyword evidence="3" id="KW-1185">Reference proteome</keyword>
<name>A0A9Q1FEU9_SYNKA</name>
<comment type="caution">
    <text evidence="2">The sequence shown here is derived from an EMBL/GenBank/DDBJ whole genome shotgun (WGS) entry which is preliminary data.</text>
</comment>
<dbReference type="Proteomes" id="UP001152622">
    <property type="component" value="Chromosome 6"/>
</dbReference>
<evidence type="ECO:0000256" key="1">
    <source>
        <dbReference type="SAM" id="MobiDB-lite"/>
    </source>
</evidence>
<evidence type="ECO:0000313" key="2">
    <source>
        <dbReference type="EMBL" id="KAJ8356931.1"/>
    </source>
</evidence>
<protein>
    <submittedName>
        <fullName evidence="2">Uncharacterized protein</fullName>
    </submittedName>
</protein>